<organism evidence="1 2">
    <name type="scientific">Hydnum rufescens UP504</name>
    <dbReference type="NCBI Taxonomy" id="1448309"/>
    <lineage>
        <taxon>Eukaryota</taxon>
        <taxon>Fungi</taxon>
        <taxon>Dikarya</taxon>
        <taxon>Basidiomycota</taxon>
        <taxon>Agaricomycotina</taxon>
        <taxon>Agaricomycetes</taxon>
        <taxon>Cantharellales</taxon>
        <taxon>Hydnaceae</taxon>
        <taxon>Hydnum</taxon>
    </lineage>
</organism>
<evidence type="ECO:0000313" key="2">
    <source>
        <dbReference type="Proteomes" id="UP000886523"/>
    </source>
</evidence>
<dbReference type="AlphaFoldDB" id="A0A9P6DZW3"/>
<dbReference type="EMBL" id="MU128940">
    <property type="protein sequence ID" value="KAF9516400.1"/>
    <property type="molecule type" value="Genomic_DNA"/>
</dbReference>
<keyword evidence="2" id="KW-1185">Reference proteome</keyword>
<comment type="caution">
    <text evidence="1">The sequence shown here is derived from an EMBL/GenBank/DDBJ whole genome shotgun (WGS) entry which is preliminary data.</text>
</comment>
<gene>
    <name evidence="1" type="ORF">BS47DRAFT_1484070</name>
</gene>
<reference evidence="1" key="1">
    <citation type="journal article" date="2020" name="Nat. Commun.">
        <title>Large-scale genome sequencing of mycorrhizal fungi provides insights into the early evolution of symbiotic traits.</title>
        <authorList>
            <person name="Miyauchi S."/>
            <person name="Kiss E."/>
            <person name="Kuo A."/>
            <person name="Drula E."/>
            <person name="Kohler A."/>
            <person name="Sanchez-Garcia M."/>
            <person name="Morin E."/>
            <person name="Andreopoulos B."/>
            <person name="Barry K.W."/>
            <person name="Bonito G."/>
            <person name="Buee M."/>
            <person name="Carver A."/>
            <person name="Chen C."/>
            <person name="Cichocki N."/>
            <person name="Clum A."/>
            <person name="Culley D."/>
            <person name="Crous P.W."/>
            <person name="Fauchery L."/>
            <person name="Girlanda M."/>
            <person name="Hayes R.D."/>
            <person name="Keri Z."/>
            <person name="LaButti K."/>
            <person name="Lipzen A."/>
            <person name="Lombard V."/>
            <person name="Magnuson J."/>
            <person name="Maillard F."/>
            <person name="Murat C."/>
            <person name="Nolan M."/>
            <person name="Ohm R.A."/>
            <person name="Pangilinan J."/>
            <person name="Pereira M.F."/>
            <person name="Perotto S."/>
            <person name="Peter M."/>
            <person name="Pfister S."/>
            <person name="Riley R."/>
            <person name="Sitrit Y."/>
            <person name="Stielow J.B."/>
            <person name="Szollosi G."/>
            <person name="Zifcakova L."/>
            <person name="Stursova M."/>
            <person name="Spatafora J.W."/>
            <person name="Tedersoo L."/>
            <person name="Vaario L.M."/>
            <person name="Yamada A."/>
            <person name="Yan M."/>
            <person name="Wang P."/>
            <person name="Xu J."/>
            <person name="Bruns T."/>
            <person name="Baldrian P."/>
            <person name="Vilgalys R."/>
            <person name="Dunand C."/>
            <person name="Henrissat B."/>
            <person name="Grigoriev I.V."/>
            <person name="Hibbett D."/>
            <person name="Nagy L.G."/>
            <person name="Martin F.M."/>
        </authorList>
    </citation>
    <scope>NUCLEOTIDE SEQUENCE</scope>
    <source>
        <strain evidence="1">UP504</strain>
    </source>
</reference>
<accession>A0A9P6DZW3</accession>
<proteinExistence type="predicted"/>
<evidence type="ECO:0000313" key="1">
    <source>
        <dbReference type="EMBL" id="KAF9516400.1"/>
    </source>
</evidence>
<name>A0A9P6DZW3_9AGAM</name>
<protein>
    <submittedName>
        <fullName evidence="1">Uncharacterized protein</fullName>
    </submittedName>
</protein>
<dbReference type="Proteomes" id="UP000886523">
    <property type="component" value="Unassembled WGS sequence"/>
</dbReference>
<sequence length="151" mass="16773">MSLLDSVLRLGLPRYLVGRSKSELVTIELELNPKFGFEINMKGILDNRPFQQRGRAPPPRVIATIDVAETETVRKRCWLMVAPTILGVCKPFSRVSSLTPPPMLVVSLLLIALCLPGHYIPGFPSDMRKPPVPRVIFVYAELEPDAALLSP</sequence>